<name>A0ABR3WD42_9PEZI</name>
<gene>
    <name evidence="10" type="ORF">VTK73DRAFT_7741</name>
</gene>
<keyword evidence="3 7" id="KW-0813">Transport</keyword>
<dbReference type="InterPro" id="IPR003663">
    <property type="entry name" value="Sugar/inositol_transpt"/>
</dbReference>
<evidence type="ECO:0000313" key="11">
    <source>
        <dbReference type="Proteomes" id="UP001586593"/>
    </source>
</evidence>
<dbReference type="PANTHER" id="PTHR48022:SF77">
    <property type="entry name" value="MAJOR FACILITATOR SUPERFAMILY (MFS) PROFILE DOMAIN-CONTAINING PROTEIN"/>
    <property type="match status" value="1"/>
</dbReference>
<dbReference type="InterPro" id="IPR005828">
    <property type="entry name" value="MFS_sugar_transport-like"/>
</dbReference>
<dbReference type="Proteomes" id="UP001586593">
    <property type="component" value="Unassembled WGS sequence"/>
</dbReference>
<evidence type="ECO:0000256" key="3">
    <source>
        <dbReference type="ARBA" id="ARBA00022448"/>
    </source>
</evidence>
<feature type="domain" description="Major facilitator superfamily (MFS) profile" evidence="9">
    <location>
        <begin position="15"/>
        <end position="456"/>
    </location>
</feature>
<feature type="transmembrane region" description="Helical" evidence="8">
    <location>
        <begin position="62"/>
        <end position="83"/>
    </location>
</feature>
<dbReference type="NCBIfam" id="TIGR00879">
    <property type="entry name" value="SP"/>
    <property type="match status" value="1"/>
</dbReference>
<feature type="transmembrane region" description="Helical" evidence="8">
    <location>
        <begin position="402"/>
        <end position="421"/>
    </location>
</feature>
<feature type="transmembrane region" description="Helical" evidence="8">
    <location>
        <begin position="363"/>
        <end position="382"/>
    </location>
</feature>
<dbReference type="EMBL" id="JAZHXJ010000507">
    <property type="protein sequence ID" value="KAL1858883.1"/>
    <property type="molecule type" value="Genomic_DNA"/>
</dbReference>
<dbReference type="PROSITE" id="PS00216">
    <property type="entry name" value="SUGAR_TRANSPORT_1"/>
    <property type="match status" value="1"/>
</dbReference>
<dbReference type="Pfam" id="PF00083">
    <property type="entry name" value="Sugar_tr"/>
    <property type="match status" value="1"/>
</dbReference>
<evidence type="ECO:0000256" key="6">
    <source>
        <dbReference type="ARBA" id="ARBA00023136"/>
    </source>
</evidence>
<comment type="subcellular location">
    <subcellularLocation>
        <location evidence="1">Membrane</location>
        <topology evidence="1">Multi-pass membrane protein</topology>
    </subcellularLocation>
</comment>
<dbReference type="InterPro" id="IPR020846">
    <property type="entry name" value="MFS_dom"/>
</dbReference>
<evidence type="ECO:0000256" key="5">
    <source>
        <dbReference type="ARBA" id="ARBA00022989"/>
    </source>
</evidence>
<feature type="transmembrane region" description="Helical" evidence="8">
    <location>
        <begin position="433"/>
        <end position="452"/>
    </location>
</feature>
<dbReference type="InterPro" id="IPR050360">
    <property type="entry name" value="MFS_Sugar_Transporters"/>
</dbReference>
<organism evidence="10 11">
    <name type="scientific">Phialemonium thermophilum</name>
    <dbReference type="NCBI Taxonomy" id="223376"/>
    <lineage>
        <taxon>Eukaryota</taxon>
        <taxon>Fungi</taxon>
        <taxon>Dikarya</taxon>
        <taxon>Ascomycota</taxon>
        <taxon>Pezizomycotina</taxon>
        <taxon>Sordariomycetes</taxon>
        <taxon>Sordariomycetidae</taxon>
        <taxon>Cephalothecales</taxon>
        <taxon>Cephalothecaceae</taxon>
        <taxon>Phialemonium</taxon>
    </lineage>
</organism>
<accession>A0ABR3WD42</accession>
<keyword evidence="4 8" id="KW-0812">Transmembrane</keyword>
<reference evidence="10 11" key="1">
    <citation type="journal article" date="2024" name="Commun. Biol.">
        <title>Comparative genomic analysis of thermophilic fungi reveals convergent evolutionary adaptations and gene losses.</title>
        <authorList>
            <person name="Steindorff A.S."/>
            <person name="Aguilar-Pontes M.V."/>
            <person name="Robinson A.J."/>
            <person name="Andreopoulos B."/>
            <person name="LaButti K."/>
            <person name="Kuo A."/>
            <person name="Mondo S."/>
            <person name="Riley R."/>
            <person name="Otillar R."/>
            <person name="Haridas S."/>
            <person name="Lipzen A."/>
            <person name="Grimwood J."/>
            <person name="Schmutz J."/>
            <person name="Clum A."/>
            <person name="Reid I.D."/>
            <person name="Moisan M.C."/>
            <person name="Butler G."/>
            <person name="Nguyen T.T.M."/>
            <person name="Dewar K."/>
            <person name="Conant G."/>
            <person name="Drula E."/>
            <person name="Henrissat B."/>
            <person name="Hansel C."/>
            <person name="Singer S."/>
            <person name="Hutchinson M.I."/>
            <person name="de Vries R.P."/>
            <person name="Natvig D.O."/>
            <person name="Powell A.J."/>
            <person name="Tsang A."/>
            <person name="Grigoriev I.V."/>
        </authorList>
    </citation>
    <scope>NUCLEOTIDE SEQUENCE [LARGE SCALE GENOMIC DNA]</scope>
    <source>
        <strain evidence="10 11">ATCC 24622</strain>
    </source>
</reference>
<keyword evidence="11" id="KW-1185">Reference proteome</keyword>
<evidence type="ECO:0000256" key="7">
    <source>
        <dbReference type="RuleBase" id="RU003346"/>
    </source>
</evidence>
<proteinExistence type="inferred from homology"/>
<dbReference type="InterPro" id="IPR005829">
    <property type="entry name" value="Sugar_transporter_CS"/>
</dbReference>
<sequence length="507" mass="56118">MTGYTRYFNRSLTGAVLLVATSTFNFGFDNQGFATTQAMDAFTRRFGVEGKDGKWALDSVWLSLFSSVIYVGFGFGILFGSWLSGRFGRKKTLFVLNAYEIVTATIIVTSRSKEQLLAGRVLNYGYVGMELAVIPVFQSEIVPRQVRGFVVSTYQFALIFGGLVMNCVCLGTSGLQDDRAYRIPYGLFYIIPTVVMIGSVFVPESPRWLMIQDRHDEALANLRQLRAGVFTEDEILREFETLRIGLAEEQDKGRFLELFQGRNLLRTFIACGIHGFQNTCGQDLVSKFGSLIVKSLQTISPFIMTVVFAVTNLVFVFGGMMLSDKVGRRPLLLLSAFLQMAGCLVLGGIGTTGWPLPKHVQPVSIVMLVVVTAGFSIGFAPLSNVVTTEVTPLRLRDKTQGVSCLMNVFGSFAVGFSAPYLLNPPYAALHMQIGWVFAPVGFCALLFVFFFVPECRGKSMEEVDWLFHNRVPIRQFESTEVPDLVDAHTAKVLDEDGKEPAVHVEAA</sequence>
<comment type="similarity">
    <text evidence="2 7">Belongs to the major facilitator superfamily. Sugar transporter (TC 2.A.1.1) family.</text>
</comment>
<dbReference type="PANTHER" id="PTHR48022">
    <property type="entry name" value="PLASTIDIC GLUCOSE TRANSPORTER 4"/>
    <property type="match status" value="1"/>
</dbReference>
<evidence type="ECO:0000259" key="9">
    <source>
        <dbReference type="PROSITE" id="PS50850"/>
    </source>
</evidence>
<dbReference type="SUPFAM" id="SSF103473">
    <property type="entry name" value="MFS general substrate transporter"/>
    <property type="match status" value="1"/>
</dbReference>
<dbReference type="InterPro" id="IPR036259">
    <property type="entry name" value="MFS_trans_sf"/>
</dbReference>
<keyword evidence="5 8" id="KW-1133">Transmembrane helix</keyword>
<protein>
    <recommendedName>
        <fullName evidence="9">Major facilitator superfamily (MFS) profile domain-containing protein</fullName>
    </recommendedName>
</protein>
<dbReference type="Gene3D" id="1.20.1250.20">
    <property type="entry name" value="MFS general substrate transporter like domains"/>
    <property type="match status" value="1"/>
</dbReference>
<feature type="transmembrane region" description="Helical" evidence="8">
    <location>
        <begin position="299"/>
        <end position="319"/>
    </location>
</feature>
<evidence type="ECO:0000256" key="4">
    <source>
        <dbReference type="ARBA" id="ARBA00022692"/>
    </source>
</evidence>
<feature type="transmembrane region" description="Helical" evidence="8">
    <location>
        <begin position="183"/>
        <end position="202"/>
    </location>
</feature>
<feature type="transmembrane region" description="Helical" evidence="8">
    <location>
        <begin position="121"/>
        <end position="137"/>
    </location>
</feature>
<feature type="transmembrane region" description="Helical" evidence="8">
    <location>
        <begin position="149"/>
        <end position="171"/>
    </location>
</feature>
<feature type="transmembrane region" description="Helical" evidence="8">
    <location>
        <begin position="331"/>
        <end position="351"/>
    </location>
</feature>
<evidence type="ECO:0000256" key="2">
    <source>
        <dbReference type="ARBA" id="ARBA00010992"/>
    </source>
</evidence>
<comment type="caution">
    <text evidence="10">The sequence shown here is derived from an EMBL/GenBank/DDBJ whole genome shotgun (WGS) entry which is preliminary data.</text>
</comment>
<keyword evidence="6 8" id="KW-0472">Membrane</keyword>
<evidence type="ECO:0000313" key="10">
    <source>
        <dbReference type="EMBL" id="KAL1858883.1"/>
    </source>
</evidence>
<dbReference type="PROSITE" id="PS50850">
    <property type="entry name" value="MFS"/>
    <property type="match status" value="1"/>
</dbReference>
<evidence type="ECO:0000256" key="1">
    <source>
        <dbReference type="ARBA" id="ARBA00004141"/>
    </source>
</evidence>
<evidence type="ECO:0000256" key="8">
    <source>
        <dbReference type="SAM" id="Phobius"/>
    </source>
</evidence>